<gene>
    <name evidence="4" type="ORF">HNQ94_000102</name>
</gene>
<proteinExistence type="predicted"/>
<sequence length="584" mass="69022">MKVIEHFILLRDHYHTVQTNIDLPISKKDLLPLYKCTNRNLNLILNKLHTEKYIVWNPGRGRGRLSTLRFLLPLEEVAKSYIHSLIKEDRYTYTLDFIQNTSLSWKTKEKMLEIVRLEFGLKMEDDQENAQSIIKIPITTKLQALDPATVNHKTEGHLTRQIFDTLIIYNHRKDVFEPNLAFTWKESNNGASWTFYLRKHVHFHDGQILTTKDIKYTFQRVMDPSLKSFAHSLLEDIVELEVYNDWIVTFHLRKPSYYFLHHISSLYCAIVPEGFSSNNLIGTGPFFVKELKEDVVKLEAFADYFKEKALLDKIELRILPFSKDLVDYQLSTKTVKPKKAHNIQYGSRYVGFNFRKSGYHHHIRFREALRLLLDRKQLVNDMETVQTLPSNSFLYTNSQSYQFNQSPLDKAKILLQESGYKGEQLHVYYFDMVEAHELANWIQKQSKKIGLNLMFHTIPIHAIHDQHLMKTADMILFSVIFSDEEYSLYSYFKAEFGFLRPCLNDEQKGIIDHFLEAFHLTRNKEKRKQILQMIEGYLRENLFILFTYHVENVISYNEFIDGIELNSSGWVDFKNMWVDPLKSS</sequence>
<dbReference type="GO" id="GO:1904680">
    <property type="term" value="F:peptide transmembrane transporter activity"/>
    <property type="evidence" value="ECO:0007669"/>
    <property type="project" value="TreeGrafter"/>
</dbReference>
<dbReference type="PANTHER" id="PTHR30290:SF72">
    <property type="entry name" value="HTH-TYPE TRANSCRIPTIONAL REGULATOR SGRR"/>
    <property type="match status" value="1"/>
</dbReference>
<evidence type="ECO:0000256" key="1">
    <source>
        <dbReference type="ARBA" id="ARBA00023125"/>
    </source>
</evidence>
<dbReference type="InterPro" id="IPR039424">
    <property type="entry name" value="SBP_5"/>
</dbReference>
<feature type="domain" description="Solute-binding protein family 5" evidence="2">
    <location>
        <begin position="176"/>
        <end position="492"/>
    </location>
</feature>
<feature type="domain" description="Transcriptional regulator SgrR N-terminal HTH" evidence="3">
    <location>
        <begin position="4"/>
        <end position="101"/>
    </location>
</feature>
<dbReference type="InterPro" id="IPR025370">
    <property type="entry name" value="SgrR_HTH_N"/>
</dbReference>
<evidence type="ECO:0000259" key="2">
    <source>
        <dbReference type="Pfam" id="PF00496"/>
    </source>
</evidence>
<dbReference type="GO" id="GO:0015833">
    <property type="term" value="P:peptide transport"/>
    <property type="evidence" value="ECO:0007669"/>
    <property type="project" value="TreeGrafter"/>
</dbReference>
<protein>
    <submittedName>
        <fullName evidence="4">MarR-like DNA-binding transcriptional regulator SgrR of sgrS sRNA</fullName>
    </submittedName>
</protein>
<reference evidence="4 5" key="1">
    <citation type="submission" date="2020-08" db="EMBL/GenBank/DDBJ databases">
        <title>Genomic Encyclopedia of Type Strains, Phase IV (KMG-IV): sequencing the most valuable type-strain genomes for metagenomic binning, comparative biology and taxonomic classification.</title>
        <authorList>
            <person name="Goeker M."/>
        </authorList>
    </citation>
    <scope>NUCLEOTIDE SEQUENCE [LARGE SCALE GENOMIC DNA]</scope>
    <source>
        <strain evidence="4 5">DSM 19612</strain>
    </source>
</reference>
<dbReference type="GO" id="GO:0003677">
    <property type="term" value="F:DNA binding"/>
    <property type="evidence" value="ECO:0007669"/>
    <property type="project" value="UniProtKB-KW"/>
</dbReference>
<comment type="caution">
    <text evidence="4">The sequence shown here is derived from an EMBL/GenBank/DDBJ whole genome shotgun (WGS) entry which is preliminary data.</text>
</comment>
<dbReference type="RefSeq" id="WP_174496304.1">
    <property type="nucleotide sequence ID" value="NZ_CADDWK010000007.1"/>
</dbReference>
<dbReference type="Gene3D" id="3.10.105.10">
    <property type="entry name" value="Dipeptide-binding Protein, Domain 3"/>
    <property type="match status" value="1"/>
</dbReference>
<evidence type="ECO:0000259" key="3">
    <source>
        <dbReference type="Pfam" id="PF12793"/>
    </source>
</evidence>
<dbReference type="Proteomes" id="UP000581688">
    <property type="component" value="Unassembled WGS sequence"/>
</dbReference>
<dbReference type="EMBL" id="JACHGH010000001">
    <property type="protein sequence ID" value="MBB6451681.1"/>
    <property type="molecule type" value="Genomic_DNA"/>
</dbReference>
<dbReference type="InterPro" id="IPR000914">
    <property type="entry name" value="SBP_5_dom"/>
</dbReference>
<organism evidence="4 5">
    <name type="scientific">Salirhabdus euzebyi</name>
    <dbReference type="NCBI Taxonomy" id="394506"/>
    <lineage>
        <taxon>Bacteria</taxon>
        <taxon>Bacillati</taxon>
        <taxon>Bacillota</taxon>
        <taxon>Bacilli</taxon>
        <taxon>Bacillales</taxon>
        <taxon>Bacillaceae</taxon>
        <taxon>Salirhabdus</taxon>
    </lineage>
</organism>
<dbReference type="AlphaFoldDB" id="A0A841PXZ0"/>
<dbReference type="Pfam" id="PF12793">
    <property type="entry name" value="SgrR_N"/>
    <property type="match status" value="1"/>
</dbReference>
<evidence type="ECO:0000313" key="5">
    <source>
        <dbReference type="Proteomes" id="UP000581688"/>
    </source>
</evidence>
<keyword evidence="1 4" id="KW-0238">DNA-binding</keyword>
<accession>A0A841PXZ0</accession>
<dbReference type="PANTHER" id="PTHR30290">
    <property type="entry name" value="PERIPLASMIC BINDING COMPONENT OF ABC TRANSPORTER"/>
    <property type="match status" value="1"/>
</dbReference>
<dbReference type="Pfam" id="PF00496">
    <property type="entry name" value="SBP_bac_5"/>
    <property type="match status" value="1"/>
</dbReference>
<dbReference type="SUPFAM" id="SSF53850">
    <property type="entry name" value="Periplasmic binding protein-like II"/>
    <property type="match status" value="1"/>
</dbReference>
<evidence type="ECO:0000313" key="4">
    <source>
        <dbReference type="EMBL" id="MBB6451681.1"/>
    </source>
</evidence>
<name>A0A841PXZ0_9BACI</name>
<keyword evidence="5" id="KW-1185">Reference proteome</keyword>
<dbReference type="Gene3D" id="3.40.190.10">
    <property type="entry name" value="Periplasmic binding protein-like II"/>
    <property type="match status" value="1"/>
</dbReference>